<name>A0A6B9LQF2_9CAUD</name>
<evidence type="ECO:0000313" key="1">
    <source>
        <dbReference type="EMBL" id="QHB48631.1"/>
    </source>
</evidence>
<sequence length="130" mass="15290">MGSDRMKRMSLKEQLMFIDLDYKLFPIPFDYVKQGCVVNFDIGTDSNIWHFVVDEFVDNVIRRKLAFDVRGDLIYLEAKKTAKNPVTVYALQQYLTAYIGFKYTHAIDEQAAENFQNKMLKIRNEHEVNP</sequence>
<protein>
    <submittedName>
        <fullName evidence="1">Uncharacterized protein</fullName>
    </submittedName>
</protein>
<reference evidence="1 2" key="1">
    <citation type="submission" date="2019-11" db="EMBL/GenBank/DDBJ databases">
        <authorList>
            <person name="Wei B."/>
        </authorList>
    </citation>
    <scope>NUCLEOTIDE SEQUENCE [LARGE SCALE GENOMIC DNA]</scope>
</reference>
<accession>A0A6B9LQF2</accession>
<dbReference type="EMBL" id="MN655998">
    <property type="protein sequence ID" value="QHB48631.1"/>
    <property type="molecule type" value="Genomic_DNA"/>
</dbReference>
<dbReference type="Proteomes" id="UP000464208">
    <property type="component" value="Segment"/>
</dbReference>
<organism evidence="1 2">
    <name type="scientific">Escherichia phage E26</name>
    <dbReference type="NCBI Taxonomy" id="2675201"/>
    <lineage>
        <taxon>Viruses</taxon>
        <taxon>Duplodnaviria</taxon>
        <taxon>Heunggongvirae</taxon>
        <taxon>Uroviricota</taxon>
        <taxon>Caudoviricetes</taxon>
        <taxon>Pantevenvirales</taxon>
        <taxon>Straboviridae</taxon>
        <taxon>Krischvirus</taxon>
        <taxon>Krischvirus gec3s</taxon>
    </lineage>
</organism>
<evidence type="ECO:0000313" key="2">
    <source>
        <dbReference type="Proteomes" id="UP000464208"/>
    </source>
</evidence>
<proteinExistence type="predicted"/>